<dbReference type="RefSeq" id="WP_380706001.1">
    <property type="nucleotide sequence ID" value="NZ_JBHSAP010000018.1"/>
</dbReference>
<organism evidence="1 2">
    <name type="scientific">Salinithrix halophila</name>
    <dbReference type="NCBI Taxonomy" id="1485204"/>
    <lineage>
        <taxon>Bacteria</taxon>
        <taxon>Bacillati</taxon>
        <taxon>Bacillota</taxon>
        <taxon>Bacilli</taxon>
        <taxon>Bacillales</taxon>
        <taxon>Thermoactinomycetaceae</taxon>
        <taxon>Salinithrix</taxon>
    </lineage>
</organism>
<name>A0ABV8JN32_9BACL</name>
<protein>
    <submittedName>
        <fullName evidence="1">Zinc ribbon domain-containing protein</fullName>
    </submittedName>
</protein>
<comment type="caution">
    <text evidence="1">The sequence shown here is derived from an EMBL/GenBank/DDBJ whole genome shotgun (WGS) entry which is preliminary data.</text>
</comment>
<sequence>MTESRRPNGCPKCGSRDAQVGSIATTGAGLSRFFDLQHNQFQVVSCKNCGYSEFYRKKGSTAATALDLFFGG</sequence>
<reference evidence="2" key="1">
    <citation type="journal article" date="2019" name="Int. J. Syst. Evol. Microbiol.">
        <title>The Global Catalogue of Microorganisms (GCM) 10K type strain sequencing project: providing services to taxonomists for standard genome sequencing and annotation.</title>
        <authorList>
            <consortium name="The Broad Institute Genomics Platform"/>
            <consortium name="The Broad Institute Genome Sequencing Center for Infectious Disease"/>
            <person name="Wu L."/>
            <person name="Ma J."/>
        </authorList>
    </citation>
    <scope>NUCLEOTIDE SEQUENCE [LARGE SCALE GENOMIC DNA]</scope>
    <source>
        <strain evidence="2">IBRC-M 10813</strain>
    </source>
</reference>
<dbReference type="EMBL" id="JBHSAP010000018">
    <property type="protein sequence ID" value="MFC4078177.1"/>
    <property type="molecule type" value="Genomic_DNA"/>
</dbReference>
<dbReference type="Proteomes" id="UP001595843">
    <property type="component" value="Unassembled WGS sequence"/>
</dbReference>
<evidence type="ECO:0000313" key="2">
    <source>
        <dbReference type="Proteomes" id="UP001595843"/>
    </source>
</evidence>
<dbReference type="Pfam" id="PF09855">
    <property type="entry name" value="Zn_ribbon_13"/>
    <property type="match status" value="1"/>
</dbReference>
<accession>A0ABV8JN32</accession>
<keyword evidence="2" id="KW-1185">Reference proteome</keyword>
<evidence type="ECO:0000313" key="1">
    <source>
        <dbReference type="EMBL" id="MFC4078177.1"/>
    </source>
</evidence>
<dbReference type="InterPro" id="IPR018652">
    <property type="entry name" value="DUF2082_NA-bd_Znr"/>
</dbReference>
<proteinExistence type="predicted"/>
<gene>
    <name evidence="1" type="ORF">ACFOUO_15365</name>
</gene>